<evidence type="ECO:0000313" key="2">
    <source>
        <dbReference type="EMBL" id="KAG7166762.1"/>
    </source>
</evidence>
<comment type="caution">
    <text evidence="2">The sequence shown here is derived from an EMBL/GenBank/DDBJ whole genome shotgun (WGS) entry which is preliminary data.</text>
</comment>
<feature type="non-terminal residue" evidence="2">
    <location>
        <position position="108"/>
    </location>
</feature>
<keyword evidence="3" id="KW-1185">Reference proteome</keyword>
<organism evidence="2 3">
    <name type="scientific">Homarus americanus</name>
    <name type="common">American lobster</name>
    <dbReference type="NCBI Taxonomy" id="6706"/>
    <lineage>
        <taxon>Eukaryota</taxon>
        <taxon>Metazoa</taxon>
        <taxon>Ecdysozoa</taxon>
        <taxon>Arthropoda</taxon>
        <taxon>Crustacea</taxon>
        <taxon>Multicrustacea</taxon>
        <taxon>Malacostraca</taxon>
        <taxon>Eumalacostraca</taxon>
        <taxon>Eucarida</taxon>
        <taxon>Decapoda</taxon>
        <taxon>Pleocyemata</taxon>
        <taxon>Astacidea</taxon>
        <taxon>Nephropoidea</taxon>
        <taxon>Nephropidae</taxon>
        <taxon>Homarus</taxon>
    </lineage>
</organism>
<accession>A0A8J5MXA4</accession>
<gene>
    <name evidence="2" type="ORF">Hamer_G010419</name>
</gene>
<dbReference type="AlphaFoldDB" id="A0A8J5MXA4"/>
<dbReference type="EMBL" id="JAHLQT010022185">
    <property type="protein sequence ID" value="KAG7166762.1"/>
    <property type="molecule type" value="Genomic_DNA"/>
</dbReference>
<evidence type="ECO:0000313" key="3">
    <source>
        <dbReference type="Proteomes" id="UP000747542"/>
    </source>
</evidence>
<evidence type="ECO:0000256" key="1">
    <source>
        <dbReference type="SAM" id="MobiDB-lite"/>
    </source>
</evidence>
<dbReference type="PANTHER" id="PTHR46114">
    <property type="entry name" value="APPLE DOMAIN-CONTAINING PROTEIN"/>
    <property type="match status" value="1"/>
</dbReference>
<dbReference type="Proteomes" id="UP000747542">
    <property type="component" value="Unassembled WGS sequence"/>
</dbReference>
<protein>
    <submittedName>
        <fullName evidence="2">Uncharacterized protein</fullName>
    </submittedName>
</protein>
<name>A0A8J5MXA4_HOMAM</name>
<dbReference type="PANTHER" id="PTHR46114:SF1">
    <property type="entry name" value="ZAD DOMAIN-CONTAINING PROTEIN"/>
    <property type="match status" value="1"/>
</dbReference>
<proteinExistence type="predicted"/>
<reference evidence="2" key="1">
    <citation type="journal article" date="2021" name="Sci. Adv.">
        <title>The American lobster genome reveals insights on longevity, neural, and immune adaptations.</title>
        <authorList>
            <person name="Polinski J.M."/>
            <person name="Zimin A.V."/>
            <person name="Clark K.F."/>
            <person name="Kohn A.B."/>
            <person name="Sadowski N."/>
            <person name="Timp W."/>
            <person name="Ptitsyn A."/>
            <person name="Khanna P."/>
            <person name="Romanova D.Y."/>
            <person name="Williams P."/>
            <person name="Greenwood S.J."/>
            <person name="Moroz L.L."/>
            <person name="Walt D.R."/>
            <person name="Bodnar A.G."/>
        </authorList>
    </citation>
    <scope>NUCLEOTIDE SEQUENCE</scope>
    <source>
        <strain evidence="2">GMGI-L3</strain>
    </source>
</reference>
<feature type="region of interest" description="Disordered" evidence="1">
    <location>
        <begin position="1"/>
        <end position="28"/>
    </location>
</feature>
<feature type="non-terminal residue" evidence="2">
    <location>
        <position position="1"/>
    </location>
</feature>
<sequence>ISSADFSSSEEGEDVDFNVADSSKSPHFPNQHELDDLFRDLGLTKENAELGLVKQFIKVLSPESNAFKHVRLMFPKLSEAKVKGCIFIGPQIRQMLASKDLEDKMSTV</sequence>